<evidence type="ECO:0000313" key="1">
    <source>
        <dbReference type="Proteomes" id="UP000087766"/>
    </source>
</evidence>
<accession>A0A3Q0FFY2</accession>
<dbReference type="OrthoDB" id="528635at2759"/>
<reference evidence="1" key="1">
    <citation type="journal article" date="2014" name="Nat. Commun.">
        <title>Genome sequence of mungbean and insights into evolution within Vigna species.</title>
        <authorList>
            <person name="Kang Y.J."/>
            <person name="Kim S.K."/>
            <person name="Kim M.Y."/>
            <person name="Lestari P."/>
            <person name="Kim K.H."/>
            <person name="Ha B.K."/>
            <person name="Jun T.H."/>
            <person name="Hwang W.J."/>
            <person name="Lee T."/>
            <person name="Lee J."/>
            <person name="Shim S."/>
            <person name="Yoon M.Y."/>
            <person name="Jang Y.E."/>
            <person name="Han K.S."/>
            <person name="Taeprayoon P."/>
            <person name="Yoon N."/>
            <person name="Somta P."/>
            <person name="Tanya P."/>
            <person name="Kim K.S."/>
            <person name="Gwag J.G."/>
            <person name="Moon J.K."/>
            <person name="Lee Y.H."/>
            <person name="Park B.S."/>
            <person name="Bombarely A."/>
            <person name="Doyle J.J."/>
            <person name="Jackson S.A."/>
            <person name="Schafleitner R."/>
            <person name="Srinives P."/>
            <person name="Varshney R.K."/>
            <person name="Lee S.H."/>
        </authorList>
    </citation>
    <scope>NUCLEOTIDE SEQUENCE [LARGE SCALE GENOMIC DNA]</scope>
    <source>
        <strain evidence="1">cv. VC1973A</strain>
    </source>
</reference>
<keyword evidence="1" id="KW-1185">Reference proteome</keyword>
<dbReference type="Gene3D" id="6.10.250.3450">
    <property type="match status" value="1"/>
</dbReference>
<dbReference type="GO" id="GO:0000463">
    <property type="term" value="P:maturation of LSU-rRNA from tricistronic rRNA transcript (SSU-rRNA, 5.8S rRNA, LSU-rRNA)"/>
    <property type="evidence" value="ECO:0007669"/>
    <property type="project" value="InterPro"/>
</dbReference>
<organism evidence="1 2">
    <name type="scientific">Vigna radiata var. radiata</name>
    <name type="common">Mung bean</name>
    <name type="synonym">Phaseolus aureus</name>
    <dbReference type="NCBI Taxonomy" id="3916"/>
    <lineage>
        <taxon>Eukaryota</taxon>
        <taxon>Viridiplantae</taxon>
        <taxon>Streptophyta</taxon>
        <taxon>Embryophyta</taxon>
        <taxon>Tracheophyta</taxon>
        <taxon>Spermatophyta</taxon>
        <taxon>Magnoliopsida</taxon>
        <taxon>eudicotyledons</taxon>
        <taxon>Gunneridae</taxon>
        <taxon>Pentapetalae</taxon>
        <taxon>rosids</taxon>
        <taxon>fabids</taxon>
        <taxon>Fabales</taxon>
        <taxon>Fabaceae</taxon>
        <taxon>Papilionoideae</taxon>
        <taxon>50 kb inversion clade</taxon>
        <taxon>NPAAA clade</taxon>
        <taxon>indigoferoid/millettioid clade</taxon>
        <taxon>Phaseoleae</taxon>
        <taxon>Vigna</taxon>
    </lineage>
</organism>
<dbReference type="GeneID" id="111242700"/>
<evidence type="ECO:0000313" key="2">
    <source>
        <dbReference type="RefSeq" id="XP_022642965.1"/>
    </source>
</evidence>
<dbReference type="Proteomes" id="UP000087766">
    <property type="component" value="Chromosome 10"/>
</dbReference>
<proteinExistence type="predicted"/>
<dbReference type="GO" id="GO:0022625">
    <property type="term" value="C:cytosolic large ribosomal subunit"/>
    <property type="evidence" value="ECO:0007669"/>
    <property type="project" value="InterPro"/>
</dbReference>
<dbReference type="Gene3D" id="1.10.287.310">
    <property type="match status" value="1"/>
</dbReference>
<name>A0A3Q0FFY2_VIGRR</name>
<dbReference type="PANTHER" id="PTHR45722:SF2">
    <property type="entry name" value="LARGE RIBOSOMAL SUBUNIT PROTEIN UL29-RELATED"/>
    <property type="match status" value="1"/>
</dbReference>
<dbReference type="GO" id="GO:0003735">
    <property type="term" value="F:structural constituent of ribosome"/>
    <property type="evidence" value="ECO:0007669"/>
    <property type="project" value="InterPro"/>
</dbReference>
<dbReference type="STRING" id="3916.A0A3Q0FFY2"/>
<dbReference type="GO" id="GO:0003729">
    <property type="term" value="F:mRNA binding"/>
    <property type="evidence" value="ECO:0007669"/>
    <property type="project" value="TreeGrafter"/>
</dbReference>
<sequence>MNAETTIDVVFEGSAVPLANLCYCLGCRKVVRLSIAQVLTVISHKQKVALMDAYKNKKYFPLDLRPKKTRAIRKRLTKHQKGSFIPIESQRHSYLSLSIFTYNAK</sequence>
<protein>
    <submittedName>
        <fullName evidence="2">60S ribosomal protein L35-like</fullName>
    </submittedName>
</protein>
<dbReference type="RefSeq" id="XP_022642965.1">
    <property type="nucleotide sequence ID" value="XM_022787244.1"/>
</dbReference>
<dbReference type="KEGG" id="vra:111242700"/>
<dbReference type="InterPro" id="IPR036049">
    <property type="entry name" value="Ribosomal_uL29_sf"/>
</dbReference>
<dbReference type="AlphaFoldDB" id="A0A3Q0FFY2"/>
<reference evidence="2" key="2">
    <citation type="submission" date="2025-08" db="UniProtKB">
        <authorList>
            <consortium name="RefSeq"/>
        </authorList>
    </citation>
    <scope>IDENTIFICATION</scope>
    <source>
        <tissue evidence="2">Leaf</tissue>
    </source>
</reference>
<dbReference type="PANTHER" id="PTHR45722">
    <property type="entry name" value="60S RIBOSOMAL PROTEIN L35"/>
    <property type="match status" value="1"/>
</dbReference>
<dbReference type="GO" id="GO:0006412">
    <property type="term" value="P:translation"/>
    <property type="evidence" value="ECO:0007669"/>
    <property type="project" value="InterPro"/>
</dbReference>
<dbReference type="InterPro" id="IPR045059">
    <property type="entry name" value="Ribosomal_uL29_euk"/>
</dbReference>
<gene>
    <name evidence="2" type="primary">LOC111242700</name>
</gene>